<proteinExistence type="predicted"/>
<evidence type="ECO:0000313" key="1">
    <source>
        <dbReference type="EMBL" id="QIC68016.1"/>
    </source>
</evidence>
<evidence type="ECO:0000313" key="2">
    <source>
        <dbReference type="Proteomes" id="UP000503505"/>
    </source>
</evidence>
<dbReference type="AlphaFoldDB" id="A0AAE6WXP8"/>
<dbReference type="EMBL" id="CP044463">
    <property type="protein sequence ID" value="QIC68016.1"/>
    <property type="molecule type" value="Genomic_DNA"/>
</dbReference>
<dbReference type="RefSeq" id="WP_163171992.1">
    <property type="nucleotide sequence ID" value="NZ_CP044463.1"/>
</dbReference>
<protein>
    <submittedName>
        <fullName evidence="1">Uncharacterized protein</fullName>
    </submittedName>
</protein>
<reference evidence="1 2" key="1">
    <citation type="submission" date="2019-09" db="EMBL/GenBank/DDBJ databases">
        <title>Non-baumannii Acinetobacter spp. carrying blaNDM-1 isolated in China.</title>
        <authorList>
            <person name="Cui C."/>
            <person name="Chen C."/>
            <person name="Sun J."/>
            <person name="Liu Y."/>
        </authorList>
    </citation>
    <scope>NUCLEOTIDE SEQUENCE [LARGE SCALE GENOMIC DNA]</scope>
    <source>
        <strain evidence="1 2">HZE23-1</strain>
    </source>
</reference>
<sequence length="100" mass="11815">MNLFYLLLNLNEFPANHLIYVKRPWTLESKAIFIEKNSKPVLSLNIDNIEYQYFLEVAMTRKLLNIYSTNNLCLANTCQRIIEYALKQQDHNIFITDAKS</sequence>
<name>A0AAE6WXP8_9GAMM</name>
<dbReference type="Proteomes" id="UP000503505">
    <property type="component" value="Chromosome"/>
</dbReference>
<gene>
    <name evidence="1" type="ORF">FSC10_11910</name>
</gene>
<organism evidence="1 2">
    <name type="scientific">Acinetobacter schindleri</name>
    <dbReference type="NCBI Taxonomy" id="108981"/>
    <lineage>
        <taxon>Bacteria</taxon>
        <taxon>Pseudomonadati</taxon>
        <taxon>Pseudomonadota</taxon>
        <taxon>Gammaproteobacteria</taxon>
        <taxon>Moraxellales</taxon>
        <taxon>Moraxellaceae</taxon>
        <taxon>Acinetobacter</taxon>
    </lineage>
</organism>
<accession>A0AAE6WXP8</accession>